<evidence type="ECO:0000313" key="2">
    <source>
        <dbReference type="Proteomes" id="UP000313359"/>
    </source>
</evidence>
<gene>
    <name evidence="1" type="ORF">L227DRAFT_574648</name>
</gene>
<dbReference type="Proteomes" id="UP000313359">
    <property type="component" value="Unassembled WGS sequence"/>
</dbReference>
<dbReference type="EMBL" id="ML122263">
    <property type="protein sequence ID" value="RPD61028.1"/>
    <property type="molecule type" value="Genomic_DNA"/>
</dbReference>
<evidence type="ECO:0000313" key="1">
    <source>
        <dbReference type="EMBL" id="RPD61028.1"/>
    </source>
</evidence>
<sequence>MTVIQRRIRILAHYNLHALDADVIWWRIKRTEWNPVLRRTELIEGERVHRLPIETYEVWA</sequence>
<keyword evidence="2" id="KW-1185">Reference proteome</keyword>
<dbReference type="AlphaFoldDB" id="A0A5C2SCM7"/>
<accession>A0A5C2SCM7</accession>
<organism evidence="1 2">
    <name type="scientific">Lentinus tigrinus ALCF2SS1-6</name>
    <dbReference type="NCBI Taxonomy" id="1328759"/>
    <lineage>
        <taxon>Eukaryota</taxon>
        <taxon>Fungi</taxon>
        <taxon>Dikarya</taxon>
        <taxon>Basidiomycota</taxon>
        <taxon>Agaricomycotina</taxon>
        <taxon>Agaricomycetes</taxon>
        <taxon>Polyporales</taxon>
        <taxon>Polyporaceae</taxon>
        <taxon>Lentinus</taxon>
    </lineage>
</organism>
<name>A0A5C2SCM7_9APHY</name>
<reference evidence="1" key="1">
    <citation type="journal article" date="2018" name="Genome Biol. Evol.">
        <title>Genomics and development of Lentinus tigrinus, a white-rot wood-decaying mushroom with dimorphic fruiting bodies.</title>
        <authorList>
            <person name="Wu B."/>
            <person name="Xu Z."/>
            <person name="Knudson A."/>
            <person name="Carlson A."/>
            <person name="Chen N."/>
            <person name="Kovaka S."/>
            <person name="LaButti K."/>
            <person name="Lipzen A."/>
            <person name="Pennachio C."/>
            <person name="Riley R."/>
            <person name="Schakwitz W."/>
            <person name="Umezawa K."/>
            <person name="Ohm R.A."/>
            <person name="Grigoriev I.V."/>
            <person name="Nagy L.G."/>
            <person name="Gibbons J."/>
            <person name="Hibbett D."/>
        </authorList>
    </citation>
    <scope>NUCLEOTIDE SEQUENCE [LARGE SCALE GENOMIC DNA]</scope>
    <source>
        <strain evidence="1">ALCF2SS1-6</strain>
    </source>
</reference>
<proteinExistence type="predicted"/>
<protein>
    <submittedName>
        <fullName evidence="1">Uncharacterized protein</fullName>
    </submittedName>
</protein>